<evidence type="ECO:0000256" key="2">
    <source>
        <dbReference type="ARBA" id="ARBA00022980"/>
    </source>
</evidence>
<dbReference type="GeneID" id="18246769"/>
<keyword evidence="2" id="KW-0689">Ribosomal protein</keyword>
<dbReference type="PANTHER" id="PTHR41237">
    <property type="entry name" value="37S RIBOSOMAL PROTEIN MRP21, MITOCHONDRIAL"/>
    <property type="match status" value="1"/>
</dbReference>
<reference evidence="4 5" key="1">
    <citation type="journal article" date="2011" name="Proc. Natl. Acad. Sci. U.S.A.">
        <title>Comparative genomics of xylose-fermenting fungi for enhanced biofuel production.</title>
        <authorList>
            <person name="Wohlbach D.J."/>
            <person name="Kuo A."/>
            <person name="Sato T.K."/>
            <person name="Potts K.M."/>
            <person name="Salamov A.A."/>
            <person name="LaButti K.M."/>
            <person name="Sun H."/>
            <person name="Clum A."/>
            <person name="Pangilinan J.L."/>
            <person name="Lindquist E.A."/>
            <person name="Lucas S."/>
            <person name="Lapidus A."/>
            <person name="Jin M."/>
            <person name="Gunawan C."/>
            <person name="Balan V."/>
            <person name="Dale B.E."/>
            <person name="Jeffries T.W."/>
            <person name="Zinkel R."/>
            <person name="Barry K.W."/>
            <person name="Grigoriev I.V."/>
            <person name="Gasch A.P."/>
        </authorList>
    </citation>
    <scope>NUCLEOTIDE SEQUENCE [LARGE SCALE GENOMIC DNA]</scope>
    <source>
        <strain evidence="5">ATCC 10573 / BCRC 21748 / CBS 615 / JCM 9827 / NBRC 10315 / NRRL Y-1498 / VKM Y-70</strain>
    </source>
</reference>
<evidence type="ECO:0000256" key="1">
    <source>
        <dbReference type="ARBA" id="ARBA00006640"/>
    </source>
</evidence>
<dbReference type="AlphaFoldDB" id="G3AZV4"/>
<keyword evidence="3" id="KW-0687">Ribonucleoprotein</keyword>
<organism evidence="5">
    <name type="scientific">Candida tenuis (strain ATCC 10573 / BCRC 21748 / CBS 615 / JCM 9827 / NBRC 10315 / NRRL Y-1498 / VKM Y-70)</name>
    <name type="common">Yeast</name>
    <name type="synonym">Yamadazyma tenuis</name>
    <dbReference type="NCBI Taxonomy" id="590646"/>
    <lineage>
        <taxon>Eukaryota</taxon>
        <taxon>Fungi</taxon>
        <taxon>Dikarya</taxon>
        <taxon>Ascomycota</taxon>
        <taxon>Saccharomycotina</taxon>
        <taxon>Pichiomycetes</taxon>
        <taxon>Debaryomycetaceae</taxon>
        <taxon>Yamadazyma</taxon>
    </lineage>
</organism>
<name>G3AZV4_CANTC</name>
<dbReference type="STRING" id="590646.G3AZV4"/>
<dbReference type="HOGENOM" id="CLU_119637_0_0_1"/>
<dbReference type="OrthoDB" id="2501249at2759"/>
<gene>
    <name evidence="4" type="ORF">CANTEDRAFT_112988</name>
</gene>
<accession>G3AZV4</accession>
<sequence length="185" mass="21336">MFRSLQRTVLIRPFPIRPAYRGFSFTSRVLADKKGPDSNSVTKQLYEAVKSNNPSNQQTPIDDSLLDMLNNLESRPTHQNSFYDSFGLTDASQVHPRDIAKNIRITGPSAGKTLDINNGALWRGLGAMNSILKNNKVKYLVKIQKRHIRKAKYRKQKKREWWRQRFSQGFGELLAKVNDAKRRGY</sequence>
<dbReference type="GO" id="GO:0005763">
    <property type="term" value="C:mitochondrial small ribosomal subunit"/>
    <property type="evidence" value="ECO:0007669"/>
    <property type="project" value="TreeGrafter"/>
</dbReference>
<dbReference type="eggNOG" id="ENOG502SYGP">
    <property type="taxonomic scope" value="Eukaryota"/>
</dbReference>
<dbReference type="GO" id="GO:0003735">
    <property type="term" value="F:structural constituent of ribosome"/>
    <property type="evidence" value="ECO:0007669"/>
    <property type="project" value="InterPro"/>
</dbReference>
<evidence type="ECO:0000256" key="3">
    <source>
        <dbReference type="ARBA" id="ARBA00023274"/>
    </source>
</evidence>
<dbReference type="InterPro" id="IPR052837">
    <property type="entry name" value="Mitoribosomal_bS21"/>
</dbReference>
<protein>
    <recommendedName>
        <fullName evidence="6">Ribosomal protein S21</fullName>
    </recommendedName>
</protein>
<dbReference type="InterPro" id="IPR001911">
    <property type="entry name" value="Ribosomal_bS21"/>
</dbReference>
<comment type="similarity">
    <text evidence="1">Belongs to the bacterial ribosomal protein bS21 family.</text>
</comment>
<proteinExistence type="inferred from homology"/>
<dbReference type="Proteomes" id="UP000000707">
    <property type="component" value="Unassembled WGS sequence"/>
</dbReference>
<evidence type="ECO:0000313" key="4">
    <source>
        <dbReference type="EMBL" id="EGV65248.1"/>
    </source>
</evidence>
<evidence type="ECO:0000313" key="5">
    <source>
        <dbReference type="Proteomes" id="UP000000707"/>
    </source>
</evidence>
<evidence type="ECO:0008006" key="6">
    <source>
        <dbReference type="Google" id="ProtNLM"/>
    </source>
</evidence>
<dbReference type="GO" id="GO:0070124">
    <property type="term" value="P:mitochondrial translational initiation"/>
    <property type="evidence" value="ECO:0007669"/>
    <property type="project" value="TreeGrafter"/>
</dbReference>
<keyword evidence="5" id="KW-1185">Reference proteome</keyword>
<dbReference type="PANTHER" id="PTHR41237:SF1">
    <property type="entry name" value="SMALL RIBOSOMAL SUBUNIT PROTEIN BS21M"/>
    <property type="match status" value="1"/>
</dbReference>
<dbReference type="Pfam" id="PF01165">
    <property type="entry name" value="Ribosomal_S21"/>
    <property type="match status" value="1"/>
</dbReference>
<dbReference type="KEGG" id="cten:18246769"/>
<dbReference type="EMBL" id="GL996514">
    <property type="protein sequence ID" value="EGV65248.1"/>
    <property type="molecule type" value="Genomic_DNA"/>
</dbReference>
<dbReference type="RefSeq" id="XP_006684934.1">
    <property type="nucleotide sequence ID" value="XM_006684871.1"/>
</dbReference>